<evidence type="ECO:0008006" key="15">
    <source>
        <dbReference type="Google" id="ProtNLM"/>
    </source>
</evidence>
<feature type="region of interest" description="Disordered" evidence="11">
    <location>
        <begin position="1"/>
        <end position="21"/>
    </location>
</feature>
<keyword evidence="5" id="KW-1000">Mitochondrion outer membrane</keyword>
<evidence type="ECO:0000256" key="7">
    <source>
        <dbReference type="ARBA" id="ARBA00023128"/>
    </source>
</evidence>
<evidence type="ECO:0000256" key="12">
    <source>
        <dbReference type="SAM" id="Phobius"/>
    </source>
</evidence>
<evidence type="ECO:0000256" key="6">
    <source>
        <dbReference type="ARBA" id="ARBA00022989"/>
    </source>
</evidence>
<dbReference type="GO" id="GO:0005741">
    <property type="term" value="C:mitochondrial outer membrane"/>
    <property type="evidence" value="ECO:0007669"/>
    <property type="project" value="UniProtKB-SubCell"/>
</dbReference>
<dbReference type="PANTHER" id="PTHR10780:SF18">
    <property type="entry name" value="LD43650P"/>
    <property type="match status" value="1"/>
</dbReference>
<reference evidence="13 14" key="1">
    <citation type="submission" date="2023-03" db="EMBL/GenBank/DDBJ databases">
        <title>High recombination rates correlate with genetic variation in Cardiocondyla obscurior ants.</title>
        <authorList>
            <person name="Errbii M."/>
        </authorList>
    </citation>
    <scope>NUCLEOTIDE SEQUENCE [LARGE SCALE GENOMIC DNA]</scope>
    <source>
        <strain evidence="13">Alpha-2009</strain>
        <tissue evidence="13">Whole body</tissue>
    </source>
</reference>
<proteinExistence type="inferred from homology"/>
<dbReference type="Gene3D" id="1.50.40.10">
    <property type="entry name" value="Mitochondrial carrier domain"/>
    <property type="match status" value="1"/>
</dbReference>
<keyword evidence="4" id="KW-0677">Repeat</keyword>
<comment type="subcellular location">
    <subcellularLocation>
        <location evidence="1">Mitochondrion outer membrane</location>
        <topology evidence="1">Multi-pass membrane protein</topology>
    </subcellularLocation>
</comment>
<dbReference type="Pfam" id="PF00153">
    <property type="entry name" value="Mito_carr"/>
    <property type="match status" value="1"/>
</dbReference>
<dbReference type="SUPFAM" id="SSF103506">
    <property type="entry name" value="Mitochondrial carrier"/>
    <property type="match status" value="1"/>
</dbReference>
<dbReference type="PANTHER" id="PTHR10780">
    <property type="entry name" value="MITOCHONDRIAL CARRIER HOMOLOG"/>
    <property type="match status" value="1"/>
</dbReference>
<feature type="repeat" description="Solcar" evidence="9">
    <location>
        <begin position="139"/>
        <end position="227"/>
    </location>
</feature>
<evidence type="ECO:0000256" key="3">
    <source>
        <dbReference type="ARBA" id="ARBA00022692"/>
    </source>
</evidence>
<evidence type="ECO:0000256" key="1">
    <source>
        <dbReference type="ARBA" id="ARBA00004374"/>
    </source>
</evidence>
<evidence type="ECO:0000256" key="9">
    <source>
        <dbReference type="PROSITE-ProRule" id="PRU00282"/>
    </source>
</evidence>
<feature type="transmembrane region" description="Helical" evidence="12">
    <location>
        <begin position="249"/>
        <end position="271"/>
    </location>
</feature>
<keyword evidence="3 9" id="KW-0812">Transmembrane</keyword>
<gene>
    <name evidence="13" type="ORF">PUN28_009163</name>
</gene>
<dbReference type="Proteomes" id="UP001430953">
    <property type="component" value="Unassembled WGS sequence"/>
</dbReference>
<sequence>MRTGIRNERRVRNVPSVPPKSKESEVMWSDIAGRILINAISYPIEYAKVLIQIGYEPIPPKPTVTLFGKPALKLPNAFTYIKHIKKLDGLTGCYRGLVPKVCSYTVSTIACDKTLEYLQVNSEEQNEDEEDEDESVRRKKCINEIIKDVISRTVAIVVSHPLEVISLRMMAQFVGGETKYSSVFGSFLEIYRENGILGYYAGLIPRVIGSAAVIVLSGISTYAINNYIIQEPTMKPYTASTMKFVATTVMYPFLVVSHCMAVNNCGLVAGLPPYMPVYQNWLHCWSHLSTHNQLKRGSSLLWRYYTGPQMLLNGKLIPIMGDNFYQPSS</sequence>
<name>A0AAW2FSK4_9HYME</name>
<dbReference type="AlphaFoldDB" id="A0AAW2FSK4"/>
<dbReference type="PROSITE" id="PS50920">
    <property type="entry name" value="SOLCAR"/>
    <property type="match status" value="1"/>
</dbReference>
<keyword evidence="6 12" id="KW-1133">Transmembrane helix</keyword>
<accession>A0AAW2FSK4</accession>
<evidence type="ECO:0000313" key="14">
    <source>
        <dbReference type="Proteomes" id="UP001430953"/>
    </source>
</evidence>
<evidence type="ECO:0000256" key="11">
    <source>
        <dbReference type="SAM" id="MobiDB-lite"/>
    </source>
</evidence>
<evidence type="ECO:0000313" key="13">
    <source>
        <dbReference type="EMBL" id="KAL0118328.1"/>
    </source>
</evidence>
<evidence type="ECO:0000256" key="4">
    <source>
        <dbReference type="ARBA" id="ARBA00022737"/>
    </source>
</evidence>
<evidence type="ECO:0000256" key="8">
    <source>
        <dbReference type="ARBA" id="ARBA00023136"/>
    </source>
</evidence>
<protein>
    <recommendedName>
        <fullName evidence="15">Mitochondrial carrier-like protein 2</fullName>
    </recommendedName>
</protein>
<feature type="compositionally biased region" description="Basic and acidic residues" evidence="11">
    <location>
        <begin position="1"/>
        <end position="11"/>
    </location>
</feature>
<evidence type="ECO:0000256" key="5">
    <source>
        <dbReference type="ARBA" id="ARBA00022787"/>
    </source>
</evidence>
<feature type="transmembrane region" description="Helical" evidence="12">
    <location>
        <begin position="207"/>
        <end position="229"/>
    </location>
</feature>
<keyword evidence="10" id="KW-0813">Transport</keyword>
<evidence type="ECO:0000256" key="10">
    <source>
        <dbReference type="RuleBase" id="RU000488"/>
    </source>
</evidence>
<keyword evidence="14" id="KW-1185">Reference proteome</keyword>
<dbReference type="InterPro" id="IPR023395">
    <property type="entry name" value="MCP_dom_sf"/>
</dbReference>
<organism evidence="13 14">
    <name type="scientific">Cardiocondyla obscurior</name>
    <dbReference type="NCBI Taxonomy" id="286306"/>
    <lineage>
        <taxon>Eukaryota</taxon>
        <taxon>Metazoa</taxon>
        <taxon>Ecdysozoa</taxon>
        <taxon>Arthropoda</taxon>
        <taxon>Hexapoda</taxon>
        <taxon>Insecta</taxon>
        <taxon>Pterygota</taxon>
        <taxon>Neoptera</taxon>
        <taxon>Endopterygota</taxon>
        <taxon>Hymenoptera</taxon>
        <taxon>Apocrita</taxon>
        <taxon>Aculeata</taxon>
        <taxon>Formicoidea</taxon>
        <taxon>Formicidae</taxon>
        <taxon>Myrmicinae</taxon>
        <taxon>Cardiocondyla</taxon>
    </lineage>
</organism>
<dbReference type="InterPro" id="IPR018108">
    <property type="entry name" value="MCP_transmembrane"/>
</dbReference>
<keyword evidence="8 9" id="KW-0472">Membrane</keyword>
<evidence type="ECO:0000256" key="2">
    <source>
        <dbReference type="ARBA" id="ARBA00006375"/>
    </source>
</evidence>
<comment type="similarity">
    <text evidence="2 10">Belongs to the mitochondrial carrier (TC 2.A.29) family.</text>
</comment>
<dbReference type="EMBL" id="JADYXP020000008">
    <property type="protein sequence ID" value="KAL0118328.1"/>
    <property type="molecule type" value="Genomic_DNA"/>
</dbReference>
<comment type="caution">
    <text evidence="13">The sequence shown here is derived from an EMBL/GenBank/DDBJ whole genome shotgun (WGS) entry which is preliminary data.</text>
</comment>
<keyword evidence="7" id="KW-0496">Mitochondrion</keyword>